<dbReference type="NCBIfam" id="TIGR00975">
    <property type="entry name" value="3a0107s03"/>
    <property type="match status" value="1"/>
</dbReference>
<dbReference type="PIRSF" id="PIRSF002756">
    <property type="entry name" value="PstS"/>
    <property type="match status" value="1"/>
</dbReference>
<keyword evidence="5 7" id="KW-0813">Transport</keyword>
<dbReference type="InterPro" id="IPR050962">
    <property type="entry name" value="Phosphate-bind_PstS"/>
</dbReference>
<evidence type="ECO:0000313" key="11">
    <source>
        <dbReference type="Proteomes" id="UP000575898"/>
    </source>
</evidence>
<name>A0A840MKU6_9PROT</name>
<reference evidence="10 11" key="1">
    <citation type="submission" date="2020-08" db="EMBL/GenBank/DDBJ databases">
        <title>Genomic Encyclopedia of Type Strains, Phase IV (KMG-IV): sequencing the most valuable type-strain genomes for metagenomic binning, comparative biology and taxonomic classification.</title>
        <authorList>
            <person name="Goeker M."/>
        </authorList>
    </citation>
    <scope>NUCLEOTIDE SEQUENCE [LARGE SCALE GENOMIC DNA]</scope>
    <source>
        <strain evidence="10 11">DSM 27165</strain>
    </source>
</reference>
<gene>
    <name evidence="10" type="ORF">HNQ59_002338</name>
</gene>
<dbReference type="Pfam" id="PF12849">
    <property type="entry name" value="PBP_like_2"/>
    <property type="match status" value="1"/>
</dbReference>
<dbReference type="Proteomes" id="UP000575898">
    <property type="component" value="Unassembled WGS sequence"/>
</dbReference>
<feature type="chain" id="PRO_5032829521" description="Phosphate-binding protein PstS" evidence="8">
    <location>
        <begin position="25"/>
        <end position="348"/>
    </location>
</feature>
<comment type="function">
    <text evidence="1 7">Part of the ABC transporter complex PstSACB involved in phosphate import.</text>
</comment>
<keyword evidence="8" id="KW-0732">Signal</keyword>
<dbReference type="RefSeq" id="WP_184039217.1">
    <property type="nucleotide sequence ID" value="NZ_JACHHY010000013.1"/>
</dbReference>
<dbReference type="Gene3D" id="3.40.190.10">
    <property type="entry name" value="Periplasmic binding protein-like II"/>
    <property type="match status" value="2"/>
</dbReference>
<dbReference type="PANTHER" id="PTHR42996">
    <property type="entry name" value="PHOSPHATE-BINDING PROTEIN PSTS"/>
    <property type="match status" value="1"/>
</dbReference>
<evidence type="ECO:0000256" key="8">
    <source>
        <dbReference type="SAM" id="SignalP"/>
    </source>
</evidence>
<keyword evidence="11" id="KW-1185">Reference proteome</keyword>
<evidence type="ECO:0000256" key="2">
    <source>
        <dbReference type="ARBA" id="ARBA00008725"/>
    </source>
</evidence>
<dbReference type="AlphaFoldDB" id="A0A840MKU6"/>
<dbReference type="GO" id="GO:0043190">
    <property type="term" value="C:ATP-binding cassette (ABC) transporter complex"/>
    <property type="evidence" value="ECO:0007669"/>
    <property type="project" value="InterPro"/>
</dbReference>
<organism evidence="10 11">
    <name type="scientific">Chitinivorax tropicus</name>
    <dbReference type="NCBI Taxonomy" id="714531"/>
    <lineage>
        <taxon>Bacteria</taxon>
        <taxon>Pseudomonadati</taxon>
        <taxon>Pseudomonadota</taxon>
        <taxon>Betaproteobacteria</taxon>
        <taxon>Chitinivorax</taxon>
    </lineage>
</organism>
<dbReference type="EMBL" id="JACHHY010000013">
    <property type="protein sequence ID" value="MBB5019040.1"/>
    <property type="molecule type" value="Genomic_DNA"/>
</dbReference>
<dbReference type="GO" id="GO:0042301">
    <property type="term" value="F:phosphate ion binding"/>
    <property type="evidence" value="ECO:0007669"/>
    <property type="project" value="InterPro"/>
</dbReference>
<feature type="signal peptide" evidence="8">
    <location>
        <begin position="1"/>
        <end position="24"/>
    </location>
</feature>
<comment type="caution">
    <text evidence="10">The sequence shown here is derived from an EMBL/GenBank/DDBJ whole genome shotgun (WGS) entry which is preliminary data.</text>
</comment>
<accession>A0A840MKU6</accession>
<comment type="similarity">
    <text evidence="2 7">Belongs to the PstS family.</text>
</comment>
<dbReference type="InterPro" id="IPR024370">
    <property type="entry name" value="PBP_domain"/>
</dbReference>
<comment type="subunit">
    <text evidence="3 7">The complex is composed of two ATP-binding proteins (PstB), two transmembrane proteins (PstC and PstA) and a solute-binding protein (PstS).</text>
</comment>
<dbReference type="GO" id="GO:0035435">
    <property type="term" value="P:phosphate ion transmembrane transport"/>
    <property type="evidence" value="ECO:0007669"/>
    <property type="project" value="InterPro"/>
</dbReference>
<evidence type="ECO:0000259" key="9">
    <source>
        <dbReference type="Pfam" id="PF12849"/>
    </source>
</evidence>
<sequence>MFTIRKSAYVLVTALLCSFSTAHAVEIQGVGSSAAAPLYNKWANSLQKSGHSLKYDAVGSERGLVAVKANQSHFGATDVLPSSAELNKAGLVAFPVAVSAVVPVVNLAGFKSGQLKLNGDVLAQIFSGKITDWNDPAIAALNSGEKLPKSPIKLVVRSDGSGATYSLSEFLASTNKDWKGAMGVGFSLKWPANAQQAKGTKGVVDAVKSTEGAIGYVDFSAVAEDALVDARLANAEGKFVKASSGAITDALMNSGWASKGDFDEKLINRPGNGTWPIVTGTFAVVPKVVDQATGGAITELFVRGFMSGDAAVKSVSWIRLPDQIKGKATRTMAGIRDKSGQPLNINYF</sequence>
<evidence type="ECO:0000256" key="6">
    <source>
        <dbReference type="ARBA" id="ARBA00022592"/>
    </source>
</evidence>
<dbReference type="CDD" id="cd13565">
    <property type="entry name" value="PBP2_PstS"/>
    <property type="match status" value="1"/>
</dbReference>
<proteinExistence type="inferred from homology"/>
<evidence type="ECO:0000313" key="10">
    <source>
        <dbReference type="EMBL" id="MBB5019040.1"/>
    </source>
</evidence>
<evidence type="ECO:0000256" key="4">
    <source>
        <dbReference type="ARBA" id="ARBA00021889"/>
    </source>
</evidence>
<keyword evidence="6 7" id="KW-0592">Phosphate transport</keyword>
<evidence type="ECO:0000256" key="3">
    <source>
        <dbReference type="ARBA" id="ARBA00011529"/>
    </source>
</evidence>
<evidence type="ECO:0000256" key="1">
    <source>
        <dbReference type="ARBA" id="ARBA00002841"/>
    </source>
</evidence>
<feature type="domain" description="PBP" evidence="9">
    <location>
        <begin position="24"/>
        <end position="286"/>
    </location>
</feature>
<evidence type="ECO:0000256" key="7">
    <source>
        <dbReference type="PIRNR" id="PIRNR002756"/>
    </source>
</evidence>
<dbReference type="PANTHER" id="PTHR42996:SF1">
    <property type="entry name" value="PHOSPHATE-BINDING PROTEIN PSTS"/>
    <property type="match status" value="1"/>
</dbReference>
<evidence type="ECO:0000256" key="5">
    <source>
        <dbReference type="ARBA" id="ARBA00022448"/>
    </source>
</evidence>
<dbReference type="InterPro" id="IPR005673">
    <property type="entry name" value="ABC_phos-bd_PstS"/>
</dbReference>
<protein>
    <recommendedName>
        <fullName evidence="4 7">Phosphate-binding protein PstS</fullName>
    </recommendedName>
</protein>
<dbReference type="SUPFAM" id="SSF53850">
    <property type="entry name" value="Periplasmic binding protein-like II"/>
    <property type="match status" value="1"/>
</dbReference>